<dbReference type="AlphaFoldDB" id="A0A830HAS0"/>
<dbReference type="InterPro" id="IPR001810">
    <property type="entry name" value="F-box_dom"/>
</dbReference>
<dbReference type="InterPro" id="IPR036047">
    <property type="entry name" value="F-box-like_dom_sf"/>
</dbReference>
<accession>A0A830HAS0</accession>
<feature type="domain" description="F-box" evidence="2">
    <location>
        <begin position="135"/>
        <end position="173"/>
    </location>
</feature>
<organism evidence="3 4">
    <name type="scientific">Pycnococcus provasolii</name>
    <dbReference type="NCBI Taxonomy" id="41880"/>
    <lineage>
        <taxon>Eukaryota</taxon>
        <taxon>Viridiplantae</taxon>
        <taxon>Chlorophyta</taxon>
        <taxon>Pseudoscourfieldiophyceae</taxon>
        <taxon>Pseudoscourfieldiales</taxon>
        <taxon>Pycnococcaceae</taxon>
        <taxon>Pycnococcus</taxon>
    </lineage>
</organism>
<dbReference type="Gene3D" id="1.20.1280.50">
    <property type="match status" value="1"/>
</dbReference>
<feature type="region of interest" description="Disordered" evidence="1">
    <location>
        <begin position="266"/>
        <end position="285"/>
    </location>
</feature>
<gene>
    <name evidence="3" type="ORF">PPROV_000250700</name>
</gene>
<dbReference type="OrthoDB" id="1905685at2759"/>
<dbReference type="SUPFAM" id="SSF81383">
    <property type="entry name" value="F-box domain"/>
    <property type="match status" value="1"/>
</dbReference>
<sequence>MRRRRRKGSSSEVERAALRSRYARLGVSTALSSNNPRLVALALRQLACAYAEHGALLQEEAQQDLRVAVTALESLARAGMMTNDLQRAVGTAFSACPAKVEAAYDRDLRKKLILIKRESKRDVVDASGGGIPYTALPFVLACLRDPRDLAAASCVNKAWRDAAGDQTLWKRLLEERGCSLPRRCTLDDARRLFGHQAKKKGATFVLGDGLYRCTRCRHFVWLCAGGRAPDAGQCIGGTNHMASSAVLPTMAVQLTLNLGLDVIESDDESSDDDGGGGGSWWNKAP</sequence>
<reference evidence="3" key="1">
    <citation type="submission" date="2020-10" db="EMBL/GenBank/DDBJ databases">
        <title>Unveiling of a novel bifunctional photoreceptor, Dualchrome1, isolated from a cosmopolitan green alga.</title>
        <authorList>
            <person name="Suzuki S."/>
            <person name="Kawachi M."/>
        </authorList>
    </citation>
    <scope>NUCLEOTIDE SEQUENCE</scope>
    <source>
        <strain evidence="3">NIES 2893</strain>
    </source>
</reference>
<evidence type="ECO:0000259" key="2">
    <source>
        <dbReference type="Pfam" id="PF12937"/>
    </source>
</evidence>
<dbReference type="Proteomes" id="UP000660262">
    <property type="component" value="Unassembled WGS sequence"/>
</dbReference>
<evidence type="ECO:0000313" key="3">
    <source>
        <dbReference type="EMBL" id="GHP03752.1"/>
    </source>
</evidence>
<comment type="caution">
    <text evidence="3">The sequence shown here is derived from an EMBL/GenBank/DDBJ whole genome shotgun (WGS) entry which is preliminary data.</text>
</comment>
<proteinExistence type="predicted"/>
<evidence type="ECO:0000313" key="4">
    <source>
        <dbReference type="Proteomes" id="UP000660262"/>
    </source>
</evidence>
<keyword evidence="4" id="KW-1185">Reference proteome</keyword>
<name>A0A830HAS0_9CHLO</name>
<protein>
    <recommendedName>
        <fullName evidence="2">F-box domain-containing protein</fullName>
    </recommendedName>
</protein>
<dbReference type="EMBL" id="BNJQ01000006">
    <property type="protein sequence ID" value="GHP03752.1"/>
    <property type="molecule type" value="Genomic_DNA"/>
</dbReference>
<dbReference type="Pfam" id="PF12937">
    <property type="entry name" value="F-box-like"/>
    <property type="match status" value="1"/>
</dbReference>
<evidence type="ECO:0000256" key="1">
    <source>
        <dbReference type="SAM" id="MobiDB-lite"/>
    </source>
</evidence>